<dbReference type="SUPFAM" id="SSF56731">
    <property type="entry name" value="DNA primase core"/>
    <property type="match status" value="1"/>
</dbReference>
<sequence>MLAIPYLRRGPLGSWKVVGMRFRALDPTIKPKYNQPSEQKISTFNPQAVLTPEGAVGICEGEIDAISACQAGLPTVGIPGAQAWKPWWAALFEPVSRVIILADGDEPGLEFAAKVKADIPQAVILPHNERQDTNSVLVNEGEEALAELINKYR</sequence>
<dbReference type="CDD" id="cd01029">
    <property type="entry name" value="TOPRIM_primases"/>
    <property type="match status" value="1"/>
</dbReference>
<evidence type="ECO:0000313" key="1">
    <source>
        <dbReference type="EMBL" id="DAD67207.1"/>
    </source>
</evidence>
<dbReference type="InterPro" id="IPR034154">
    <property type="entry name" value="TOPRIM_DnaG/twinkle"/>
</dbReference>
<dbReference type="Gene3D" id="3.40.1360.10">
    <property type="match status" value="1"/>
</dbReference>
<name>A0A8S5LBA1_9CAUD</name>
<proteinExistence type="predicted"/>
<dbReference type="EMBL" id="BK014672">
    <property type="protein sequence ID" value="DAD67207.1"/>
    <property type="molecule type" value="Genomic_DNA"/>
</dbReference>
<organism evidence="1">
    <name type="scientific">Siphoviridae sp. ctXOZ1</name>
    <dbReference type="NCBI Taxonomy" id="2823585"/>
    <lineage>
        <taxon>Viruses</taxon>
        <taxon>Duplodnaviria</taxon>
        <taxon>Heunggongvirae</taxon>
        <taxon>Uroviricota</taxon>
        <taxon>Caudoviricetes</taxon>
    </lineage>
</organism>
<protein>
    <submittedName>
        <fullName evidence="1">DNA directed DNA polymerase</fullName>
    </submittedName>
</protein>
<accession>A0A8S5LBA1</accession>
<reference evidence="1" key="1">
    <citation type="journal article" date="2021" name="Proc. Natl. Acad. Sci. U.S.A.">
        <title>A Catalog of Tens of Thousands of Viruses from Human Metagenomes Reveals Hidden Associations with Chronic Diseases.</title>
        <authorList>
            <person name="Tisza M.J."/>
            <person name="Buck C.B."/>
        </authorList>
    </citation>
    <scope>NUCLEOTIDE SEQUENCE</scope>
    <source>
        <strain evidence="1">CtXOZ1</strain>
    </source>
</reference>
<dbReference type="Pfam" id="PF13155">
    <property type="entry name" value="Toprim_2"/>
    <property type="match status" value="1"/>
</dbReference>